<evidence type="ECO:0000313" key="2">
    <source>
        <dbReference type="Proteomes" id="UP000279331"/>
    </source>
</evidence>
<comment type="caution">
    <text evidence="1">The sequence shown here is derived from an EMBL/GenBank/DDBJ whole genome shotgun (WGS) entry which is preliminary data.</text>
</comment>
<gene>
    <name evidence="1" type="ORF">LAUMK42_01376</name>
</gene>
<protein>
    <submittedName>
        <fullName evidence="1">Uncharacterized protein</fullName>
    </submittedName>
</protein>
<sequence>MIHTSRLLTIAGYTALSVVSHGATASTRCAGSRLNKILLLEPITLENKKFRSANFAANTVREIQLPTGTPPLPV</sequence>
<dbReference type="AlphaFoldDB" id="A0AB38UPM8"/>
<dbReference type="Proteomes" id="UP000279331">
    <property type="component" value="Unassembled WGS sequence"/>
</dbReference>
<proteinExistence type="predicted"/>
<organism evidence="1 2">
    <name type="scientific">Mycobacterium persicum</name>
    <dbReference type="NCBI Taxonomy" id="1487726"/>
    <lineage>
        <taxon>Bacteria</taxon>
        <taxon>Bacillati</taxon>
        <taxon>Actinomycetota</taxon>
        <taxon>Actinomycetes</taxon>
        <taxon>Mycobacteriales</taxon>
        <taxon>Mycobacteriaceae</taxon>
        <taxon>Mycobacterium</taxon>
    </lineage>
</organism>
<reference evidence="1 2" key="1">
    <citation type="submission" date="2018-09" db="EMBL/GenBank/DDBJ databases">
        <authorList>
            <person name="Tagini F."/>
        </authorList>
    </citation>
    <scope>NUCLEOTIDE SEQUENCE [LARGE SCALE GENOMIC DNA]</scope>
    <source>
        <strain evidence="1 2">MK42</strain>
    </source>
</reference>
<accession>A0AB38UPM8</accession>
<evidence type="ECO:0000313" key="1">
    <source>
        <dbReference type="EMBL" id="VAZ82569.1"/>
    </source>
</evidence>
<dbReference type="EMBL" id="UPHL01000036">
    <property type="protein sequence ID" value="VAZ82569.1"/>
    <property type="molecule type" value="Genomic_DNA"/>
</dbReference>
<name>A0AB38UPM8_9MYCO</name>